<protein>
    <submittedName>
        <fullName evidence="1">Uncharacterized protein</fullName>
    </submittedName>
</protein>
<accession>A0ACB7X9M1</accession>
<proteinExistence type="predicted"/>
<sequence>MADNRDFRPWESGLRIDLPEFQGGLTPEEFLDWVAAMDEVLEFKQVPEDKRVSLVATRFRGRAAAWWQQLKQTRLRQGKDKISSWEKLKKKMRVAFLPHNYSRLMYQRLQNLRQNSRSVDDYTTEFHQLVARNDLAETEEQLVSRYVGGLREQFQFTLNMFELFSVSDAYQKALQIEKQAIRRPSSTSWSATARPTVGNTSTKPIASLPPTNPPAIRAGASSGSGSKCFKCGEPGHRAFECRKGERPGKALFVDSDGIVNDQCESYEQEAAYDEEVVEEVVGDNGPLLVVRRLCYAPREAESDSWLRGNVFQSTCTVGGKIVLLPSKEVVPKPQTGEGTTFFTRIQFEEELSTSKVVFVLMAKEGPKALVEEDVPAMVQPLLQEF</sequence>
<name>A0ACB7X9M1_9ERIC</name>
<keyword evidence="2" id="KW-1185">Reference proteome</keyword>
<reference evidence="1 2" key="1">
    <citation type="journal article" date="2021" name="Hortic Res">
        <title>High-quality reference genome and annotation aids understanding of berry development for evergreen blueberry (Vaccinium darrowii).</title>
        <authorList>
            <person name="Yu J."/>
            <person name="Hulse-Kemp A.M."/>
            <person name="Babiker E."/>
            <person name="Staton M."/>
        </authorList>
    </citation>
    <scope>NUCLEOTIDE SEQUENCE [LARGE SCALE GENOMIC DNA]</scope>
    <source>
        <strain evidence="2">cv. NJ 8807/NJ 8810</strain>
        <tissue evidence="1">Young leaf</tissue>
    </source>
</reference>
<dbReference type="Proteomes" id="UP000828048">
    <property type="component" value="Chromosome 6"/>
</dbReference>
<gene>
    <name evidence="1" type="ORF">Vadar_014795</name>
</gene>
<dbReference type="EMBL" id="CM037156">
    <property type="protein sequence ID" value="KAH7837522.1"/>
    <property type="molecule type" value="Genomic_DNA"/>
</dbReference>
<evidence type="ECO:0000313" key="1">
    <source>
        <dbReference type="EMBL" id="KAH7837522.1"/>
    </source>
</evidence>
<comment type="caution">
    <text evidence="1">The sequence shown here is derived from an EMBL/GenBank/DDBJ whole genome shotgun (WGS) entry which is preliminary data.</text>
</comment>
<evidence type="ECO:0000313" key="2">
    <source>
        <dbReference type="Proteomes" id="UP000828048"/>
    </source>
</evidence>
<organism evidence="1 2">
    <name type="scientific">Vaccinium darrowii</name>
    <dbReference type="NCBI Taxonomy" id="229202"/>
    <lineage>
        <taxon>Eukaryota</taxon>
        <taxon>Viridiplantae</taxon>
        <taxon>Streptophyta</taxon>
        <taxon>Embryophyta</taxon>
        <taxon>Tracheophyta</taxon>
        <taxon>Spermatophyta</taxon>
        <taxon>Magnoliopsida</taxon>
        <taxon>eudicotyledons</taxon>
        <taxon>Gunneridae</taxon>
        <taxon>Pentapetalae</taxon>
        <taxon>asterids</taxon>
        <taxon>Ericales</taxon>
        <taxon>Ericaceae</taxon>
        <taxon>Vaccinioideae</taxon>
        <taxon>Vaccinieae</taxon>
        <taxon>Vaccinium</taxon>
    </lineage>
</organism>